<name>A0A3N6N8X8_9BURK</name>
<evidence type="ECO:0000313" key="3">
    <source>
        <dbReference type="EMBL" id="RQH05482.1"/>
    </source>
</evidence>
<sequence length="195" mass="21157">MKGFLHERLRSCGHSGPRRRARGFTLIELVITLALVGILALAVVPFSELIVQRQKEQQLSTALREIRTALDAYKEASDTGLIDKEADASGYPPSLTVLVTGVANAKDPKGGLLMFLRRVPRDPFFLGDPQVDAEDTWNQRAYGEPPPGATNPDNPDSPDNADNADAAASRAGKDVFDVTSKSNRVGINGIPYSQW</sequence>
<dbReference type="OrthoDB" id="9790526at2"/>
<evidence type="ECO:0000256" key="1">
    <source>
        <dbReference type="ARBA" id="ARBA00022481"/>
    </source>
</evidence>
<feature type="compositionally biased region" description="Low complexity" evidence="2">
    <location>
        <begin position="151"/>
        <end position="169"/>
    </location>
</feature>
<keyword evidence="4" id="KW-1185">Reference proteome</keyword>
<dbReference type="AlphaFoldDB" id="A0A3N6N8X8"/>
<dbReference type="InterPro" id="IPR012902">
    <property type="entry name" value="N_methyl_site"/>
</dbReference>
<dbReference type="InterPro" id="IPR000983">
    <property type="entry name" value="Bac_GSPG_pilin"/>
</dbReference>
<dbReference type="PRINTS" id="PR00813">
    <property type="entry name" value="BCTERIALGSPG"/>
</dbReference>
<dbReference type="EMBL" id="RQIS01000010">
    <property type="protein sequence ID" value="RQH05482.1"/>
    <property type="molecule type" value="Genomic_DNA"/>
</dbReference>
<evidence type="ECO:0000313" key="4">
    <source>
        <dbReference type="Proteomes" id="UP000272778"/>
    </source>
</evidence>
<keyword evidence="1" id="KW-0488">Methylation</keyword>
<proteinExistence type="predicted"/>
<dbReference type="RefSeq" id="WP_124151969.1">
    <property type="nucleotide sequence ID" value="NZ_RQIS01000010.1"/>
</dbReference>
<dbReference type="PROSITE" id="PS00409">
    <property type="entry name" value="PROKAR_NTER_METHYL"/>
    <property type="match status" value="1"/>
</dbReference>
<dbReference type="GO" id="GO:0015627">
    <property type="term" value="C:type II protein secretion system complex"/>
    <property type="evidence" value="ECO:0007669"/>
    <property type="project" value="InterPro"/>
</dbReference>
<comment type="caution">
    <text evidence="3">The sequence shown here is derived from an EMBL/GenBank/DDBJ whole genome shotgun (WGS) entry which is preliminary data.</text>
</comment>
<organism evidence="3 4">
    <name type="scientific">Paraburkholderia dinghuensis</name>
    <dbReference type="NCBI Taxonomy" id="2305225"/>
    <lineage>
        <taxon>Bacteria</taxon>
        <taxon>Pseudomonadati</taxon>
        <taxon>Pseudomonadota</taxon>
        <taxon>Betaproteobacteria</taxon>
        <taxon>Burkholderiales</taxon>
        <taxon>Burkholderiaceae</taxon>
        <taxon>Paraburkholderia</taxon>
    </lineage>
</organism>
<reference evidence="3 4" key="1">
    <citation type="submission" date="2018-11" db="EMBL/GenBank/DDBJ databases">
        <title>Paraburkholderia sp. DHOA04, isolated from soil.</title>
        <authorList>
            <person name="Gao Z.-H."/>
            <person name="Qiu L.-H."/>
            <person name="Fu J.-C."/>
        </authorList>
    </citation>
    <scope>NUCLEOTIDE SEQUENCE [LARGE SCALE GENOMIC DNA]</scope>
    <source>
        <strain evidence="3 4">DHOA04</strain>
    </source>
</reference>
<accession>A0A3N6N8X8</accession>
<dbReference type="NCBIfam" id="TIGR02532">
    <property type="entry name" value="IV_pilin_GFxxxE"/>
    <property type="match status" value="1"/>
</dbReference>
<dbReference type="InterPro" id="IPR045584">
    <property type="entry name" value="Pilin-like"/>
</dbReference>
<protein>
    <submittedName>
        <fullName evidence="3">Type II secretion system protein</fullName>
    </submittedName>
</protein>
<evidence type="ECO:0000256" key="2">
    <source>
        <dbReference type="SAM" id="MobiDB-lite"/>
    </source>
</evidence>
<dbReference type="SUPFAM" id="SSF54523">
    <property type="entry name" value="Pili subunits"/>
    <property type="match status" value="1"/>
</dbReference>
<dbReference type="Proteomes" id="UP000272778">
    <property type="component" value="Unassembled WGS sequence"/>
</dbReference>
<gene>
    <name evidence="3" type="ORF">D1Y85_15640</name>
</gene>
<dbReference type="Pfam" id="PF07963">
    <property type="entry name" value="N_methyl"/>
    <property type="match status" value="1"/>
</dbReference>
<feature type="region of interest" description="Disordered" evidence="2">
    <location>
        <begin position="138"/>
        <end position="178"/>
    </location>
</feature>
<dbReference type="GO" id="GO:0015628">
    <property type="term" value="P:protein secretion by the type II secretion system"/>
    <property type="evidence" value="ECO:0007669"/>
    <property type="project" value="InterPro"/>
</dbReference>
<dbReference type="Gene3D" id="3.30.700.10">
    <property type="entry name" value="Glycoprotein, Type 4 Pilin"/>
    <property type="match status" value="1"/>
</dbReference>